<dbReference type="EC" id="3.6.1.55" evidence="11"/>
<accession>A0A6I0F0M6</accession>
<dbReference type="InterPro" id="IPR003561">
    <property type="entry name" value="Mutator_MutT"/>
</dbReference>
<keyword evidence="9" id="KW-0234">DNA repair</keyword>
<comment type="similarity">
    <text evidence="2">Belongs to the Nudix hydrolase family.</text>
</comment>
<evidence type="ECO:0000256" key="7">
    <source>
        <dbReference type="ARBA" id="ARBA00022801"/>
    </source>
</evidence>
<dbReference type="EMBL" id="WBXO01000009">
    <property type="protein sequence ID" value="KAB2951865.1"/>
    <property type="molecule type" value="Genomic_DNA"/>
</dbReference>
<evidence type="ECO:0000256" key="9">
    <source>
        <dbReference type="ARBA" id="ARBA00023204"/>
    </source>
</evidence>
<gene>
    <name evidence="15" type="primary">mutT</name>
    <name evidence="15" type="ORF">F9B85_11355</name>
</gene>
<evidence type="ECO:0000313" key="16">
    <source>
        <dbReference type="Proteomes" id="UP000468766"/>
    </source>
</evidence>
<keyword evidence="16" id="KW-1185">Reference proteome</keyword>
<dbReference type="PROSITE" id="PS00893">
    <property type="entry name" value="NUDIX_BOX"/>
    <property type="match status" value="1"/>
</dbReference>
<evidence type="ECO:0000256" key="1">
    <source>
        <dbReference type="ARBA" id="ARBA00001946"/>
    </source>
</evidence>
<dbReference type="NCBIfam" id="TIGR00586">
    <property type="entry name" value="mutt"/>
    <property type="match status" value="1"/>
</dbReference>
<proteinExistence type="inferred from homology"/>
<evidence type="ECO:0000256" key="5">
    <source>
        <dbReference type="ARBA" id="ARBA00022723"/>
    </source>
</evidence>
<organism evidence="15 16">
    <name type="scientific">Heliorestis acidaminivorans</name>
    <dbReference type="NCBI Taxonomy" id="553427"/>
    <lineage>
        <taxon>Bacteria</taxon>
        <taxon>Bacillati</taxon>
        <taxon>Bacillota</taxon>
        <taxon>Clostridia</taxon>
        <taxon>Eubacteriales</taxon>
        <taxon>Heliobacteriaceae</taxon>
        <taxon>Heliorestis</taxon>
    </lineage>
</organism>
<dbReference type="PANTHER" id="PTHR47707">
    <property type="entry name" value="8-OXO-DGTP DIPHOSPHATASE"/>
    <property type="match status" value="1"/>
</dbReference>
<sequence>MIDVTAALLVSEDRLFIAQRPTGDVLEHKWEFPGGKIERGETAQEALTREMEEEFGIQVHVNNYFDQNIHKYPYGTIKLIAYWAHILEGEPQLRVHQDGRWVTTEELKNYDFAPADIPFVEKLLHEARTIKESVEKINENNNY</sequence>
<name>A0A6I0F0M6_9FIRM</name>
<dbReference type="InterPro" id="IPR000086">
    <property type="entry name" value="NUDIX_hydrolase_dom"/>
</dbReference>
<evidence type="ECO:0000313" key="15">
    <source>
        <dbReference type="EMBL" id="KAB2951865.1"/>
    </source>
</evidence>
<evidence type="ECO:0000256" key="4">
    <source>
        <dbReference type="ARBA" id="ARBA00022705"/>
    </source>
</evidence>
<feature type="binding site" evidence="13">
    <location>
        <position position="54"/>
    </location>
    <ligand>
        <name>Mg(2+)</name>
        <dbReference type="ChEBI" id="CHEBI:18420"/>
    </ligand>
</feature>
<evidence type="ECO:0000256" key="13">
    <source>
        <dbReference type="PIRSR" id="PIRSR603561-2"/>
    </source>
</evidence>
<dbReference type="GO" id="GO:0008413">
    <property type="term" value="F:8-oxo-7,8-dihydroguanosine triphosphate pyrophosphatase activity"/>
    <property type="evidence" value="ECO:0007669"/>
    <property type="project" value="InterPro"/>
</dbReference>
<dbReference type="GO" id="GO:0044716">
    <property type="term" value="F:8-oxo-GDP phosphatase activity"/>
    <property type="evidence" value="ECO:0007669"/>
    <property type="project" value="TreeGrafter"/>
</dbReference>
<evidence type="ECO:0000256" key="3">
    <source>
        <dbReference type="ARBA" id="ARBA00022457"/>
    </source>
</evidence>
<dbReference type="InterPro" id="IPR015797">
    <property type="entry name" value="NUDIX_hydrolase-like_dom_sf"/>
</dbReference>
<dbReference type="Gene3D" id="3.90.79.10">
    <property type="entry name" value="Nucleoside Triphosphate Pyrophosphohydrolase"/>
    <property type="match status" value="1"/>
</dbReference>
<feature type="domain" description="Nudix hydrolase" evidence="14">
    <location>
        <begin position="1"/>
        <end position="125"/>
    </location>
</feature>
<keyword evidence="8 13" id="KW-0460">Magnesium</keyword>
<evidence type="ECO:0000256" key="2">
    <source>
        <dbReference type="ARBA" id="ARBA00005582"/>
    </source>
</evidence>
<comment type="caution">
    <text evidence="15">The sequence shown here is derived from an EMBL/GenBank/DDBJ whole genome shotgun (WGS) entry which is preliminary data.</text>
</comment>
<comment type="cofactor">
    <cofactor evidence="1 13">
        <name>Mg(2+)</name>
        <dbReference type="ChEBI" id="CHEBI:18420"/>
    </cofactor>
</comment>
<dbReference type="AlphaFoldDB" id="A0A6I0F0M6"/>
<dbReference type="GO" id="GO:0046872">
    <property type="term" value="F:metal ion binding"/>
    <property type="evidence" value="ECO:0007669"/>
    <property type="project" value="UniProtKB-KW"/>
</dbReference>
<evidence type="ECO:0000256" key="11">
    <source>
        <dbReference type="ARBA" id="ARBA00038905"/>
    </source>
</evidence>
<keyword evidence="4" id="KW-0235">DNA replication</keyword>
<dbReference type="InterPro" id="IPR029119">
    <property type="entry name" value="MutY_C"/>
</dbReference>
<keyword evidence="6" id="KW-0227">DNA damage</keyword>
<dbReference type="InterPro" id="IPR047127">
    <property type="entry name" value="MutT-like"/>
</dbReference>
<evidence type="ECO:0000256" key="12">
    <source>
        <dbReference type="PIRSR" id="PIRSR603561-1"/>
    </source>
</evidence>
<dbReference type="SUPFAM" id="SSF55811">
    <property type="entry name" value="Nudix"/>
    <property type="match status" value="1"/>
</dbReference>
<dbReference type="PANTHER" id="PTHR47707:SF1">
    <property type="entry name" value="NUDIX HYDROLASE FAMILY PROTEIN"/>
    <property type="match status" value="1"/>
</dbReference>
<dbReference type="GO" id="GO:0035539">
    <property type="term" value="F:8-oxo-7,8-dihydrodeoxyguanosine triphosphate pyrophosphatase activity"/>
    <property type="evidence" value="ECO:0007669"/>
    <property type="project" value="UniProtKB-EC"/>
</dbReference>
<dbReference type="GO" id="GO:0006281">
    <property type="term" value="P:DNA repair"/>
    <property type="evidence" value="ECO:0007669"/>
    <property type="project" value="UniProtKB-KW"/>
</dbReference>
<keyword evidence="7" id="KW-0378">Hydrolase</keyword>
<feature type="binding site" evidence="12">
    <location>
        <position position="20"/>
    </location>
    <ligand>
        <name>8-oxo-dGTP</name>
        <dbReference type="ChEBI" id="CHEBI:77896"/>
    </ligand>
</feature>
<evidence type="ECO:0000259" key="14">
    <source>
        <dbReference type="PROSITE" id="PS51462"/>
    </source>
</evidence>
<reference evidence="15 16" key="1">
    <citation type="submission" date="2019-10" db="EMBL/GenBank/DDBJ databases">
        <title>Whole-genome sequence of the extremophile Heliorestis acidaminivorans DSM 24790.</title>
        <authorList>
            <person name="Kyndt J.A."/>
            <person name="Meyer T.E."/>
        </authorList>
    </citation>
    <scope>NUCLEOTIDE SEQUENCE [LARGE SCALE GENOMIC DNA]</scope>
    <source>
        <strain evidence="15 16">DSM 24790</strain>
    </source>
</reference>
<keyword evidence="5 13" id="KW-0479">Metal-binding</keyword>
<dbReference type="PRINTS" id="PR00502">
    <property type="entry name" value="NUDIXFAMILY"/>
</dbReference>
<dbReference type="GO" id="GO:0006260">
    <property type="term" value="P:DNA replication"/>
    <property type="evidence" value="ECO:0007669"/>
    <property type="project" value="UniProtKB-KW"/>
</dbReference>
<dbReference type="CDD" id="cd03425">
    <property type="entry name" value="NUDIX_MutT_NudA_like"/>
    <property type="match status" value="1"/>
</dbReference>
<feature type="binding site" evidence="12">
    <location>
        <begin position="31"/>
        <end position="34"/>
    </location>
    <ligand>
        <name>8-oxo-dGTP</name>
        <dbReference type="ChEBI" id="CHEBI:77896"/>
    </ligand>
</feature>
<dbReference type="InterPro" id="IPR020476">
    <property type="entry name" value="Nudix_hydrolase"/>
</dbReference>
<dbReference type="OrthoDB" id="9810648at2"/>
<keyword evidence="3" id="KW-0515">Mutator protein</keyword>
<evidence type="ECO:0000256" key="6">
    <source>
        <dbReference type="ARBA" id="ARBA00022763"/>
    </source>
</evidence>
<protein>
    <recommendedName>
        <fullName evidence="11">8-oxo-dGTP diphosphatase</fullName>
        <ecNumber evidence="11">3.6.1.55</ecNumber>
    </recommendedName>
</protein>
<dbReference type="InterPro" id="IPR020084">
    <property type="entry name" value="NUDIX_hydrolase_CS"/>
</dbReference>
<dbReference type="Proteomes" id="UP000468766">
    <property type="component" value="Unassembled WGS sequence"/>
</dbReference>
<dbReference type="GO" id="GO:0044715">
    <property type="term" value="F:8-oxo-dGDP phosphatase activity"/>
    <property type="evidence" value="ECO:0007669"/>
    <property type="project" value="TreeGrafter"/>
</dbReference>
<comment type="catalytic activity">
    <reaction evidence="10">
        <text>8-oxo-dGTP + H2O = 8-oxo-dGMP + diphosphate + H(+)</text>
        <dbReference type="Rhea" id="RHEA:31575"/>
        <dbReference type="ChEBI" id="CHEBI:15377"/>
        <dbReference type="ChEBI" id="CHEBI:15378"/>
        <dbReference type="ChEBI" id="CHEBI:33019"/>
        <dbReference type="ChEBI" id="CHEBI:63224"/>
        <dbReference type="ChEBI" id="CHEBI:77896"/>
        <dbReference type="EC" id="3.6.1.55"/>
    </reaction>
</comment>
<dbReference type="Pfam" id="PF14815">
    <property type="entry name" value="NUDIX_4"/>
    <property type="match status" value="1"/>
</dbReference>
<dbReference type="RefSeq" id="WP_151620980.1">
    <property type="nucleotide sequence ID" value="NZ_WBXO01000009.1"/>
</dbReference>
<feature type="binding site" evidence="13">
    <location>
        <position position="34"/>
    </location>
    <ligand>
        <name>Mg(2+)</name>
        <dbReference type="ChEBI" id="CHEBI:18420"/>
    </ligand>
</feature>
<evidence type="ECO:0000256" key="8">
    <source>
        <dbReference type="ARBA" id="ARBA00022842"/>
    </source>
</evidence>
<evidence type="ECO:0000256" key="10">
    <source>
        <dbReference type="ARBA" id="ARBA00035861"/>
    </source>
</evidence>
<dbReference type="PROSITE" id="PS51462">
    <property type="entry name" value="NUDIX"/>
    <property type="match status" value="1"/>
</dbReference>